<evidence type="ECO:0000256" key="5">
    <source>
        <dbReference type="SAM" id="MobiDB-lite"/>
    </source>
</evidence>
<protein>
    <recommendedName>
        <fullName evidence="8">BHLH domain-containing protein</fullName>
    </recommendedName>
</protein>
<dbReference type="PANTHER" id="PTHR46133">
    <property type="entry name" value="BHLH TRANSCRIPTION FACTOR"/>
    <property type="match status" value="1"/>
</dbReference>
<reference evidence="6" key="1">
    <citation type="submission" date="2019-07" db="EMBL/GenBank/DDBJ databases">
        <authorList>
            <person name="Dittberner H."/>
        </authorList>
    </citation>
    <scope>NUCLEOTIDE SEQUENCE [LARGE SCALE GENOMIC DNA]</scope>
</reference>
<organism evidence="6 7">
    <name type="scientific">Arabis nemorensis</name>
    <dbReference type="NCBI Taxonomy" id="586526"/>
    <lineage>
        <taxon>Eukaryota</taxon>
        <taxon>Viridiplantae</taxon>
        <taxon>Streptophyta</taxon>
        <taxon>Embryophyta</taxon>
        <taxon>Tracheophyta</taxon>
        <taxon>Spermatophyta</taxon>
        <taxon>Magnoliopsida</taxon>
        <taxon>eudicotyledons</taxon>
        <taxon>Gunneridae</taxon>
        <taxon>Pentapetalae</taxon>
        <taxon>rosids</taxon>
        <taxon>malvids</taxon>
        <taxon>Brassicales</taxon>
        <taxon>Brassicaceae</taxon>
        <taxon>Arabideae</taxon>
        <taxon>Arabis</taxon>
    </lineage>
</organism>
<keyword evidence="2" id="KW-0805">Transcription regulation</keyword>
<dbReference type="OrthoDB" id="515493at2759"/>
<dbReference type="SUPFAM" id="SSF47459">
    <property type="entry name" value="HLH, helix-loop-helix DNA-binding domain"/>
    <property type="match status" value="1"/>
</dbReference>
<accession>A0A565BIU2</accession>
<dbReference type="GO" id="GO:0006879">
    <property type="term" value="P:intracellular iron ion homeostasis"/>
    <property type="evidence" value="ECO:0007669"/>
    <property type="project" value="InterPro"/>
</dbReference>
<dbReference type="EMBL" id="CABITT030000004">
    <property type="protein sequence ID" value="VVB00763.1"/>
    <property type="molecule type" value="Genomic_DNA"/>
</dbReference>
<evidence type="ECO:0000313" key="6">
    <source>
        <dbReference type="EMBL" id="VVB00763.1"/>
    </source>
</evidence>
<keyword evidence="4" id="KW-0539">Nucleus</keyword>
<keyword evidence="7" id="KW-1185">Reference proteome</keyword>
<dbReference type="Proteomes" id="UP000489600">
    <property type="component" value="Unassembled WGS sequence"/>
</dbReference>
<dbReference type="GO" id="GO:0003700">
    <property type="term" value="F:DNA-binding transcription factor activity"/>
    <property type="evidence" value="ECO:0007669"/>
    <property type="project" value="InterPro"/>
</dbReference>
<dbReference type="InterPro" id="IPR036638">
    <property type="entry name" value="HLH_DNA-bd_sf"/>
</dbReference>
<dbReference type="PANTHER" id="PTHR46133:SF28">
    <property type="entry name" value="BHLH TRANSCRIPTION FACTOR"/>
    <property type="match status" value="1"/>
</dbReference>
<evidence type="ECO:0000256" key="4">
    <source>
        <dbReference type="ARBA" id="ARBA00023242"/>
    </source>
</evidence>
<comment type="caution">
    <text evidence="6">The sequence shown here is derived from an EMBL/GenBank/DDBJ whole genome shotgun (WGS) entry which is preliminary data.</text>
</comment>
<dbReference type="GO" id="GO:0046983">
    <property type="term" value="F:protein dimerization activity"/>
    <property type="evidence" value="ECO:0007669"/>
    <property type="project" value="InterPro"/>
</dbReference>
<evidence type="ECO:0000256" key="3">
    <source>
        <dbReference type="ARBA" id="ARBA00023163"/>
    </source>
</evidence>
<dbReference type="InterPro" id="IPR044818">
    <property type="entry name" value="ILR3-like"/>
</dbReference>
<evidence type="ECO:0008006" key="8">
    <source>
        <dbReference type="Google" id="ProtNLM"/>
    </source>
</evidence>
<evidence type="ECO:0000256" key="2">
    <source>
        <dbReference type="ARBA" id="ARBA00023015"/>
    </source>
</evidence>
<evidence type="ECO:0000256" key="1">
    <source>
        <dbReference type="ARBA" id="ARBA00004123"/>
    </source>
</evidence>
<evidence type="ECO:0000313" key="7">
    <source>
        <dbReference type="Proteomes" id="UP000489600"/>
    </source>
</evidence>
<feature type="region of interest" description="Disordered" evidence="5">
    <location>
        <begin position="37"/>
        <end position="62"/>
    </location>
</feature>
<name>A0A565BIU2_9BRAS</name>
<dbReference type="GO" id="GO:0005634">
    <property type="term" value="C:nucleus"/>
    <property type="evidence" value="ECO:0007669"/>
    <property type="project" value="UniProtKB-SubCell"/>
</dbReference>
<sequence>MKIRFTELSTILEHGRPPKTDKVAILNDAIRMLNQDEKNELHDEKQNLKIEKERIEQQTEGD</sequence>
<comment type="subcellular location">
    <subcellularLocation>
        <location evidence="1">Nucleus</location>
    </subcellularLocation>
</comment>
<gene>
    <name evidence="6" type="ORF">ANE_LOCUS11207</name>
</gene>
<keyword evidence="3" id="KW-0804">Transcription</keyword>
<dbReference type="Gene3D" id="4.10.280.10">
    <property type="entry name" value="Helix-loop-helix DNA-binding domain"/>
    <property type="match status" value="1"/>
</dbReference>
<dbReference type="AlphaFoldDB" id="A0A565BIU2"/>
<proteinExistence type="predicted"/>